<dbReference type="EMBL" id="JAACYS010000003">
    <property type="protein sequence ID" value="NCU16430.1"/>
    <property type="molecule type" value="Genomic_DNA"/>
</dbReference>
<evidence type="ECO:0000313" key="3">
    <source>
        <dbReference type="EMBL" id="NCU16430.1"/>
    </source>
</evidence>
<feature type="domain" description="HDOD" evidence="2">
    <location>
        <begin position="201"/>
        <end position="389"/>
    </location>
</feature>
<dbReference type="Proteomes" id="UP000743899">
    <property type="component" value="Unassembled WGS sequence"/>
</dbReference>
<reference evidence="3 4" key="1">
    <citation type="submission" date="2020-01" db="EMBL/GenBank/DDBJ databases">
        <title>A novel Bacillus sp. from Pasinler.</title>
        <authorList>
            <person name="Adiguzel A."/>
            <person name="Ay H."/>
            <person name="Baltaci M.O."/>
        </authorList>
    </citation>
    <scope>NUCLEOTIDE SEQUENCE [LARGE SCALE GENOMIC DNA]</scope>
    <source>
        <strain evidence="3 4">P1</strain>
    </source>
</reference>
<evidence type="ECO:0000259" key="1">
    <source>
        <dbReference type="PROSITE" id="PS50883"/>
    </source>
</evidence>
<dbReference type="PANTHER" id="PTHR33525">
    <property type="match status" value="1"/>
</dbReference>
<dbReference type="SUPFAM" id="SSF109604">
    <property type="entry name" value="HD-domain/PDEase-like"/>
    <property type="match status" value="1"/>
</dbReference>
<gene>
    <name evidence="3" type="ORF">GW534_01390</name>
</gene>
<feature type="domain" description="EAL" evidence="1">
    <location>
        <begin position="1"/>
        <end position="207"/>
    </location>
</feature>
<name>A0ABW9ZZ36_9BACI</name>
<dbReference type="PIRSF" id="PIRSF003180">
    <property type="entry name" value="DiGMPpdiest_YuxH"/>
    <property type="match status" value="1"/>
</dbReference>
<evidence type="ECO:0000313" key="4">
    <source>
        <dbReference type="Proteomes" id="UP000743899"/>
    </source>
</evidence>
<dbReference type="Pfam" id="PF08668">
    <property type="entry name" value="HDOD"/>
    <property type="match status" value="1"/>
</dbReference>
<dbReference type="InterPro" id="IPR035919">
    <property type="entry name" value="EAL_sf"/>
</dbReference>
<sequence>MEVFIARQPIYDRRNKIIGYELLFRNNQINNKAMLNNDSATAEVLINSFVNFDFKELTNNTYGFINFTEKFLLEGVPEAFSPTQIVIELLEDIKPTDAILRACKYYKNKGYKIALDDFQMDLSKRETIKIMTFIDIIKVDFQNTDLKTLKQILKLKNFFPIKLLAEKIETYEEYQQCYKEGFDYFQGYYFQKPVILSTQEIPISFFSYMQIIKEMNKPEPEIKLLTEIIEKDLSLSHQLLKLINRNYKKEFEIQSIQQAIVRLGLVEFQRWIYILSLRELKKIDELTNELIQNSLVRGKFCELFAKSLFQRENSNSYFLLGMFSQIDGILNRPMEEILKELPLQKEITAALLGNDNHFREVLNIIIAIEHADWDNLNELEQKFEIENENIFSIYMEAIRWAKSFTEQ</sequence>
<evidence type="ECO:0000259" key="2">
    <source>
        <dbReference type="PROSITE" id="PS51833"/>
    </source>
</evidence>
<keyword evidence="4" id="KW-1185">Reference proteome</keyword>
<accession>A0ABW9ZZ36</accession>
<dbReference type="Gene3D" id="1.10.3210.10">
    <property type="entry name" value="Hypothetical protein af1432"/>
    <property type="match status" value="1"/>
</dbReference>
<dbReference type="RefSeq" id="WP_161919261.1">
    <property type="nucleotide sequence ID" value="NZ_JAACYS010000003.1"/>
</dbReference>
<dbReference type="SMART" id="SM00052">
    <property type="entry name" value="EAL"/>
    <property type="match status" value="1"/>
</dbReference>
<dbReference type="InterPro" id="IPR013976">
    <property type="entry name" value="HDOD"/>
</dbReference>
<dbReference type="SUPFAM" id="SSF141868">
    <property type="entry name" value="EAL domain-like"/>
    <property type="match status" value="1"/>
</dbReference>
<dbReference type="Gene3D" id="3.20.20.450">
    <property type="entry name" value="EAL domain"/>
    <property type="match status" value="1"/>
</dbReference>
<dbReference type="PROSITE" id="PS51833">
    <property type="entry name" value="HDOD"/>
    <property type="match status" value="1"/>
</dbReference>
<dbReference type="PANTHER" id="PTHR33525:SF4">
    <property type="entry name" value="CYCLIC DI-GMP PHOSPHODIESTERASE CDGJ"/>
    <property type="match status" value="1"/>
</dbReference>
<dbReference type="InterPro" id="IPR001633">
    <property type="entry name" value="EAL_dom"/>
</dbReference>
<dbReference type="PROSITE" id="PS50883">
    <property type="entry name" value="EAL"/>
    <property type="match status" value="1"/>
</dbReference>
<protein>
    <submittedName>
        <fullName evidence="3">EAL domain-containing protein</fullName>
    </submittedName>
</protein>
<proteinExistence type="predicted"/>
<dbReference type="InterPro" id="IPR014408">
    <property type="entry name" value="dGMP_Pdiesterase_EAL/HD-GYP"/>
</dbReference>
<dbReference type="InterPro" id="IPR052340">
    <property type="entry name" value="RNase_Y/CdgJ"/>
</dbReference>
<organism evidence="3 4">
    <name type="scientific">Pallidibacillus pasinlerensis</name>
    <dbReference type="NCBI Taxonomy" id="2703818"/>
    <lineage>
        <taxon>Bacteria</taxon>
        <taxon>Bacillati</taxon>
        <taxon>Bacillota</taxon>
        <taxon>Bacilli</taxon>
        <taxon>Bacillales</taxon>
        <taxon>Bacillaceae</taxon>
        <taxon>Pallidibacillus</taxon>
    </lineage>
</organism>
<dbReference type="Pfam" id="PF00563">
    <property type="entry name" value="EAL"/>
    <property type="match status" value="1"/>
</dbReference>
<comment type="caution">
    <text evidence="3">The sequence shown here is derived from an EMBL/GenBank/DDBJ whole genome shotgun (WGS) entry which is preliminary data.</text>
</comment>